<evidence type="ECO:0008006" key="4">
    <source>
        <dbReference type="Google" id="ProtNLM"/>
    </source>
</evidence>
<organism evidence="2 3">
    <name type="scientific">Ogataea philodendri</name>
    <dbReference type="NCBI Taxonomy" id="1378263"/>
    <lineage>
        <taxon>Eukaryota</taxon>
        <taxon>Fungi</taxon>
        <taxon>Dikarya</taxon>
        <taxon>Ascomycota</taxon>
        <taxon>Saccharomycotina</taxon>
        <taxon>Pichiomycetes</taxon>
        <taxon>Pichiales</taxon>
        <taxon>Pichiaceae</taxon>
        <taxon>Ogataea</taxon>
    </lineage>
</organism>
<feature type="compositionally biased region" description="Polar residues" evidence="1">
    <location>
        <begin position="402"/>
        <end position="415"/>
    </location>
</feature>
<dbReference type="GO" id="GO:0006897">
    <property type="term" value="P:endocytosis"/>
    <property type="evidence" value="ECO:0007669"/>
    <property type="project" value="InterPro"/>
</dbReference>
<proteinExistence type="predicted"/>
<dbReference type="GO" id="GO:0051666">
    <property type="term" value="P:actin cortical patch localization"/>
    <property type="evidence" value="ECO:0007669"/>
    <property type="project" value="InterPro"/>
</dbReference>
<dbReference type="Gene3D" id="1.20.1270.60">
    <property type="entry name" value="Arfaptin homology (AH) domain/BAR domain"/>
    <property type="match status" value="1"/>
</dbReference>
<dbReference type="PANTHER" id="PTHR47174:SF1">
    <property type="entry name" value="REDUCED VIABILITY UPON STARVATION PROTEIN 167"/>
    <property type="match status" value="1"/>
</dbReference>
<feature type="region of interest" description="Disordered" evidence="1">
    <location>
        <begin position="385"/>
        <end position="415"/>
    </location>
</feature>
<dbReference type="GO" id="GO:0097320">
    <property type="term" value="P:plasma membrane tubulation"/>
    <property type="evidence" value="ECO:0007669"/>
    <property type="project" value="TreeGrafter"/>
</dbReference>
<accession>A0A9P8T3B8</accession>
<dbReference type="GO" id="GO:0043332">
    <property type="term" value="C:mating projection tip"/>
    <property type="evidence" value="ECO:0007669"/>
    <property type="project" value="TreeGrafter"/>
</dbReference>
<dbReference type="GO" id="GO:1990528">
    <property type="term" value="C:Rvs161p-Rvs167p complex"/>
    <property type="evidence" value="ECO:0007669"/>
    <property type="project" value="TreeGrafter"/>
</dbReference>
<gene>
    <name evidence="2" type="ORF">OGAPHI_004738</name>
</gene>
<dbReference type="InterPro" id="IPR046982">
    <property type="entry name" value="BIN3/RVS161-like"/>
</dbReference>
<keyword evidence="3" id="KW-1185">Reference proteome</keyword>
<dbReference type="GO" id="GO:0031097">
    <property type="term" value="C:medial cortex"/>
    <property type="evidence" value="ECO:0007669"/>
    <property type="project" value="TreeGrafter"/>
</dbReference>
<reference evidence="2" key="1">
    <citation type="journal article" date="2021" name="Open Biol.">
        <title>Shared evolutionary footprints suggest mitochondrial oxidative damage underlies multiple complex I losses in fungi.</title>
        <authorList>
            <person name="Schikora-Tamarit M.A."/>
            <person name="Marcet-Houben M."/>
            <person name="Nosek J."/>
            <person name="Gabaldon T."/>
        </authorList>
    </citation>
    <scope>NUCLEOTIDE SEQUENCE</scope>
    <source>
        <strain evidence="2">CBS6075</strain>
    </source>
</reference>
<comment type="caution">
    <text evidence="2">The sequence shown here is derived from an EMBL/GenBank/DDBJ whole genome shotgun (WGS) entry which is preliminary data.</text>
</comment>
<evidence type="ECO:0000313" key="2">
    <source>
        <dbReference type="EMBL" id="KAH3664024.1"/>
    </source>
</evidence>
<protein>
    <recommendedName>
        <fullName evidence="4">BAR domain-containing protein</fullName>
    </recommendedName>
</protein>
<name>A0A9P8T3B8_9ASCO</name>
<reference evidence="2" key="2">
    <citation type="submission" date="2021-01" db="EMBL/GenBank/DDBJ databases">
        <authorList>
            <person name="Schikora-Tamarit M.A."/>
        </authorList>
    </citation>
    <scope>NUCLEOTIDE SEQUENCE</scope>
    <source>
        <strain evidence="2">CBS6075</strain>
    </source>
</reference>
<dbReference type="GO" id="GO:0008289">
    <property type="term" value="F:lipid binding"/>
    <property type="evidence" value="ECO:0007669"/>
    <property type="project" value="TreeGrafter"/>
</dbReference>
<dbReference type="OrthoDB" id="10255128at2759"/>
<dbReference type="RefSeq" id="XP_046060304.1">
    <property type="nucleotide sequence ID" value="XM_046205849.1"/>
</dbReference>
<dbReference type="GO" id="GO:0030479">
    <property type="term" value="C:actin cortical patch"/>
    <property type="evidence" value="ECO:0007669"/>
    <property type="project" value="TreeGrafter"/>
</dbReference>
<dbReference type="AlphaFoldDB" id="A0A9P8T3B8"/>
<sequence>MSLRGARKAIYRTPHQIIGRKSGDDQLIKNWEHDLQSAVAGLEFLIVQERKWSRCFASILDNLLGSMNTFEDIHAPVTMKAKDNEEDLVYDENEDFSNVTVNEIRQARRLFRIIYDQVTQRIETSKDTFVEQCEEMKDHIRLSLKLITKRNHKKIDYDMYHNSVDKLLKANSFNEKDKTKLETSKGQLDDSRTIMYDLDAKVKLIVPQVLETLSEFIHKLTLKFYYQNRDIFKFLTHNLSKYAELQGVIVHKQETEYGNIENSWHEKIQQAKHKLESLDLLNDYKKFQEKNFIDKTGQQVNHFTGQVVGSAIDFTSSLYTKTVNPHQRLNLRTFSIDNPVRPATRDGIFATAADPLLYVMDETAAMEEETDDEDSHSWLKPLSLEKRHEGSTTPESVPVTPRTPSTALTSPTVDQTTETARYLAVSVEAMKTRVRDAITKPALEVAPVTRLSSPDALENPLRELVGAQSSLAAALMR</sequence>
<dbReference type="GeneID" id="70236703"/>
<dbReference type="EMBL" id="JAEUBE010000352">
    <property type="protein sequence ID" value="KAH3664024.1"/>
    <property type="molecule type" value="Genomic_DNA"/>
</dbReference>
<dbReference type="PANTHER" id="PTHR47174">
    <property type="entry name" value="BRIDGING INTEGRATOR 3"/>
    <property type="match status" value="1"/>
</dbReference>
<dbReference type="InterPro" id="IPR027267">
    <property type="entry name" value="AH/BAR_dom_sf"/>
</dbReference>
<evidence type="ECO:0000313" key="3">
    <source>
        <dbReference type="Proteomes" id="UP000769157"/>
    </source>
</evidence>
<dbReference type="Proteomes" id="UP000769157">
    <property type="component" value="Unassembled WGS sequence"/>
</dbReference>
<dbReference type="SUPFAM" id="SSF103657">
    <property type="entry name" value="BAR/IMD domain-like"/>
    <property type="match status" value="1"/>
</dbReference>
<evidence type="ECO:0000256" key="1">
    <source>
        <dbReference type="SAM" id="MobiDB-lite"/>
    </source>
</evidence>